<comment type="caution">
    <text evidence="6">The sequence shown here is derived from an EMBL/GenBank/DDBJ whole genome shotgun (WGS) entry which is preliminary data.</text>
</comment>
<accession>A0A4R6A6H2</accession>
<dbReference type="AlphaFoldDB" id="A0A4R6A6H2"/>
<sequence>MTTEQRVRFGAGLRHEAGDEVERLGCARALILSTPHQAELAMDLAADIGAHCAGLFTGAAMHTPVEVTQAAMAHAQETEADCLVSVGGGSTIGLGKAIALRTDLPQVAIPTTYAGSEATPILGQTENGAKTTLTDPRVRPETVLYDAELVATLPAAMTVTSALNAMAHAVEALYARDRDEDTDALAMEGLRAFVDGLAAVVETPGDLAARETTQRGAWACGAVLGRSSMALHHKLCHTLGGMLGLPHAETHAVVLPHAVAYNMGAAARELAPVAELLGGDDPARALWDFAGSLDAPRSLRGLGMEEGDIDRCAAAAAANPYWNPRPVEEDAIRALLARAWAGEAPAG</sequence>
<evidence type="ECO:0000313" key="7">
    <source>
        <dbReference type="Proteomes" id="UP000295701"/>
    </source>
</evidence>
<organism evidence="6 7">
    <name type="scientific">Palleronia sediminis</name>
    <dbReference type="NCBI Taxonomy" id="2547833"/>
    <lineage>
        <taxon>Bacteria</taxon>
        <taxon>Pseudomonadati</taxon>
        <taxon>Pseudomonadota</taxon>
        <taxon>Alphaproteobacteria</taxon>
        <taxon>Rhodobacterales</taxon>
        <taxon>Roseobacteraceae</taxon>
        <taxon>Palleronia</taxon>
    </lineage>
</organism>
<reference evidence="6 7" key="1">
    <citation type="submission" date="2019-03" db="EMBL/GenBank/DDBJ databases">
        <title>Primorskyibacter sp. SS33 isolated from sediments.</title>
        <authorList>
            <person name="Xunke S."/>
        </authorList>
    </citation>
    <scope>NUCLEOTIDE SEQUENCE [LARGE SCALE GENOMIC DNA]</scope>
    <source>
        <strain evidence="6 7">SS33</strain>
    </source>
</reference>
<evidence type="ECO:0000256" key="2">
    <source>
        <dbReference type="ARBA" id="ARBA00023002"/>
    </source>
</evidence>
<feature type="domain" description="Alcohol dehydrogenase iron-type/glycerol dehydrogenase GldA" evidence="4">
    <location>
        <begin position="5"/>
        <end position="146"/>
    </location>
</feature>
<dbReference type="Pfam" id="PF25137">
    <property type="entry name" value="ADH_Fe_C"/>
    <property type="match status" value="1"/>
</dbReference>
<gene>
    <name evidence="6" type="ORF">E2L08_09845</name>
</gene>
<proteinExistence type="inferred from homology"/>
<dbReference type="GO" id="GO:0004022">
    <property type="term" value="F:alcohol dehydrogenase (NAD+) activity"/>
    <property type="evidence" value="ECO:0007669"/>
    <property type="project" value="TreeGrafter"/>
</dbReference>
<dbReference type="PANTHER" id="PTHR11496">
    <property type="entry name" value="ALCOHOL DEHYDROGENASE"/>
    <property type="match status" value="1"/>
</dbReference>
<keyword evidence="3" id="KW-0520">NAD</keyword>
<dbReference type="Pfam" id="PF00465">
    <property type="entry name" value="Fe-ADH"/>
    <property type="match status" value="1"/>
</dbReference>
<dbReference type="PANTHER" id="PTHR11496:SF102">
    <property type="entry name" value="ALCOHOL DEHYDROGENASE 4"/>
    <property type="match status" value="1"/>
</dbReference>
<dbReference type="CDD" id="cd08177">
    <property type="entry name" value="MAR"/>
    <property type="match status" value="1"/>
</dbReference>
<name>A0A4R6A6H2_9RHOB</name>
<comment type="similarity">
    <text evidence="1">Belongs to the iron-containing alcohol dehydrogenase family.</text>
</comment>
<evidence type="ECO:0000256" key="3">
    <source>
        <dbReference type="ARBA" id="ARBA00023027"/>
    </source>
</evidence>
<dbReference type="OrthoDB" id="3812122at2"/>
<keyword evidence="7" id="KW-1185">Reference proteome</keyword>
<evidence type="ECO:0000256" key="1">
    <source>
        <dbReference type="ARBA" id="ARBA00007358"/>
    </source>
</evidence>
<feature type="domain" description="Fe-containing alcohol dehydrogenase-like C-terminal" evidence="5">
    <location>
        <begin position="158"/>
        <end position="340"/>
    </location>
</feature>
<dbReference type="GO" id="GO:0046872">
    <property type="term" value="F:metal ion binding"/>
    <property type="evidence" value="ECO:0007669"/>
    <property type="project" value="InterPro"/>
</dbReference>
<dbReference type="InterPro" id="IPR056798">
    <property type="entry name" value="ADH_Fe_C"/>
</dbReference>
<evidence type="ECO:0000313" key="6">
    <source>
        <dbReference type="EMBL" id="TDL79321.1"/>
    </source>
</evidence>
<dbReference type="RefSeq" id="WP_133396910.1">
    <property type="nucleotide sequence ID" value="NZ_SNAA01000010.1"/>
</dbReference>
<dbReference type="EMBL" id="SNAA01000010">
    <property type="protein sequence ID" value="TDL79321.1"/>
    <property type="molecule type" value="Genomic_DNA"/>
</dbReference>
<evidence type="ECO:0000259" key="4">
    <source>
        <dbReference type="Pfam" id="PF00465"/>
    </source>
</evidence>
<keyword evidence="2" id="KW-0560">Oxidoreductase</keyword>
<dbReference type="InterPro" id="IPR034786">
    <property type="entry name" value="MAR"/>
</dbReference>
<dbReference type="InterPro" id="IPR039697">
    <property type="entry name" value="Alcohol_dehydrogenase_Fe"/>
</dbReference>
<dbReference type="GO" id="GO:0018506">
    <property type="term" value="F:maleylacetate reductase activity"/>
    <property type="evidence" value="ECO:0007669"/>
    <property type="project" value="InterPro"/>
</dbReference>
<dbReference type="Proteomes" id="UP000295701">
    <property type="component" value="Unassembled WGS sequence"/>
</dbReference>
<evidence type="ECO:0000259" key="5">
    <source>
        <dbReference type="Pfam" id="PF25137"/>
    </source>
</evidence>
<protein>
    <submittedName>
        <fullName evidence="6">Maleylacetate reductase</fullName>
    </submittedName>
</protein>
<dbReference type="InterPro" id="IPR001670">
    <property type="entry name" value="ADH_Fe/GldA"/>
</dbReference>
<dbReference type="Gene3D" id="1.20.1090.10">
    <property type="entry name" value="Dehydroquinate synthase-like - alpha domain"/>
    <property type="match status" value="1"/>
</dbReference>
<dbReference type="Gene3D" id="3.40.50.1970">
    <property type="match status" value="1"/>
</dbReference>
<dbReference type="SUPFAM" id="SSF56796">
    <property type="entry name" value="Dehydroquinate synthase-like"/>
    <property type="match status" value="1"/>
</dbReference>